<dbReference type="InterPro" id="IPR050256">
    <property type="entry name" value="Glycosyltransferase_2"/>
</dbReference>
<keyword evidence="2" id="KW-1003">Cell membrane</keyword>
<dbReference type="GO" id="GO:0016757">
    <property type="term" value="F:glycosyltransferase activity"/>
    <property type="evidence" value="ECO:0007669"/>
    <property type="project" value="UniProtKB-KW"/>
</dbReference>
<gene>
    <name evidence="11" type="ORF">A9Q75_06460</name>
</gene>
<protein>
    <submittedName>
        <fullName evidence="11">Glycosyltransferase</fullName>
    </submittedName>
</protein>
<evidence type="ECO:0000256" key="2">
    <source>
        <dbReference type="ARBA" id="ARBA00022475"/>
    </source>
</evidence>
<comment type="subcellular location">
    <subcellularLocation>
        <location evidence="1">Cell membrane</location>
        <topology evidence="1">Multi-pass membrane protein</topology>
    </subcellularLocation>
</comment>
<reference evidence="12" key="1">
    <citation type="journal article" date="2017" name="Proc. Natl. Acad. Sci. U.S.A.">
        <title>Simulation of Deepwater Horizon oil plume reveals substrate specialization within a complex community of hydrocarbon degraders.</title>
        <authorList>
            <person name="Hu P."/>
            <person name="Dubinsky E.A."/>
            <person name="Probst A.J."/>
            <person name="Wang J."/>
            <person name="Sieber C.M.K."/>
            <person name="Tom L.M."/>
            <person name="Gardinali P."/>
            <person name="Banfield J.F."/>
            <person name="Atlas R.M."/>
            <person name="Andersen G.L."/>
        </authorList>
    </citation>
    <scope>NUCLEOTIDE SEQUENCE [LARGE SCALE GENOMIC DNA]</scope>
</reference>
<evidence type="ECO:0000256" key="8">
    <source>
        <dbReference type="ARBA" id="ARBA00038152"/>
    </source>
</evidence>
<evidence type="ECO:0000256" key="5">
    <source>
        <dbReference type="ARBA" id="ARBA00022692"/>
    </source>
</evidence>
<dbReference type="Proteomes" id="UP000243053">
    <property type="component" value="Unassembled WGS sequence"/>
</dbReference>
<keyword evidence="7 9" id="KW-0472">Membrane</keyword>
<dbReference type="PANTHER" id="PTHR48090:SF1">
    <property type="entry name" value="PROPHAGE BACTOPRENOL GLUCOSYL TRANSFERASE HOMOLOG"/>
    <property type="match status" value="1"/>
</dbReference>
<dbReference type="InterPro" id="IPR029044">
    <property type="entry name" value="Nucleotide-diphossugar_trans"/>
</dbReference>
<evidence type="ECO:0000313" key="11">
    <source>
        <dbReference type="EMBL" id="OUR82350.1"/>
    </source>
</evidence>
<proteinExistence type="inferred from homology"/>
<dbReference type="Pfam" id="PF00535">
    <property type="entry name" value="Glycos_transf_2"/>
    <property type="match status" value="1"/>
</dbReference>
<evidence type="ECO:0000256" key="3">
    <source>
        <dbReference type="ARBA" id="ARBA00022676"/>
    </source>
</evidence>
<evidence type="ECO:0000313" key="12">
    <source>
        <dbReference type="Proteomes" id="UP000243053"/>
    </source>
</evidence>
<dbReference type="CDD" id="cd04187">
    <property type="entry name" value="DPM1_like_bac"/>
    <property type="match status" value="1"/>
</dbReference>
<dbReference type="GO" id="GO:0005886">
    <property type="term" value="C:plasma membrane"/>
    <property type="evidence" value="ECO:0007669"/>
    <property type="project" value="UniProtKB-SubCell"/>
</dbReference>
<comment type="caution">
    <text evidence="11">The sequence shown here is derived from an EMBL/GenBank/DDBJ whole genome shotgun (WGS) entry which is preliminary data.</text>
</comment>
<sequence>MQLVNNESSNKHEITLSIIVPVYNEQEMLPIFHHHLAKVLSTLSHDSFEIIYVNDGSSDESWDVMLNLNSHYASVESINLSRNFGKEAAMTAGIDNAKGQAIILLDADLQDPPELIPEMLAAWRQGFDVVNMKRSARLGESRFKCWTAHVYYRLLDHLSEVPLQKDVGDFRLLSRRVIEDIKQLSERSRYMKGILSWPGYKQTTISFERPERVAGETKWSFLQLVKLGLSGITAFSVKPLRISTWAGALISASAFCYGFWILIKTLAYGEAVAGYPSMMLIQLFLGGVQLLAIGVLGEYVGRIYAEAKARPIYLIMDKEKNNIVNSMVEKHG</sequence>
<organism evidence="11 12">
    <name type="scientific">Colwellia psychrerythraea</name>
    <name type="common">Vibrio psychroerythus</name>
    <dbReference type="NCBI Taxonomy" id="28229"/>
    <lineage>
        <taxon>Bacteria</taxon>
        <taxon>Pseudomonadati</taxon>
        <taxon>Pseudomonadota</taxon>
        <taxon>Gammaproteobacteria</taxon>
        <taxon>Alteromonadales</taxon>
        <taxon>Colwelliaceae</taxon>
        <taxon>Colwellia</taxon>
    </lineage>
</organism>
<dbReference type="Gene3D" id="3.90.550.10">
    <property type="entry name" value="Spore Coat Polysaccharide Biosynthesis Protein SpsA, Chain A"/>
    <property type="match status" value="1"/>
</dbReference>
<comment type="similarity">
    <text evidence="8">Belongs to the glycosyltransferase 2 family. GtrB subfamily.</text>
</comment>
<keyword evidence="3" id="KW-0328">Glycosyltransferase</keyword>
<feature type="transmembrane region" description="Helical" evidence="9">
    <location>
        <begin position="275"/>
        <end position="300"/>
    </location>
</feature>
<name>A0A1Y5EIV6_COLPS</name>
<dbReference type="AlphaFoldDB" id="A0A1Y5EIV6"/>
<dbReference type="InterPro" id="IPR001173">
    <property type="entry name" value="Glyco_trans_2-like"/>
</dbReference>
<dbReference type="PANTHER" id="PTHR48090">
    <property type="entry name" value="UNDECAPRENYL-PHOSPHATE 4-DEOXY-4-FORMAMIDO-L-ARABINOSE TRANSFERASE-RELATED"/>
    <property type="match status" value="1"/>
</dbReference>
<dbReference type="FunFam" id="3.90.550.10:FF:000079">
    <property type="entry name" value="Probable glycosyl transferase"/>
    <property type="match status" value="1"/>
</dbReference>
<evidence type="ECO:0000256" key="4">
    <source>
        <dbReference type="ARBA" id="ARBA00022679"/>
    </source>
</evidence>
<evidence type="ECO:0000259" key="10">
    <source>
        <dbReference type="Pfam" id="PF00535"/>
    </source>
</evidence>
<evidence type="ECO:0000256" key="9">
    <source>
        <dbReference type="SAM" id="Phobius"/>
    </source>
</evidence>
<evidence type="ECO:0000256" key="6">
    <source>
        <dbReference type="ARBA" id="ARBA00022989"/>
    </source>
</evidence>
<dbReference type="SUPFAM" id="SSF53448">
    <property type="entry name" value="Nucleotide-diphospho-sugar transferases"/>
    <property type="match status" value="1"/>
</dbReference>
<feature type="domain" description="Glycosyltransferase 2-like" evidence="10">
    <location>
        <begin position="17"/>
        <end position="181"/>
    </location>
</feature>
<evidence type="ECO:0000256" key="7">
    <source>
        <dbReference type="ARBA" id="ARBA00023136"/>
    </source>
</evidence>
<keyword evidence="4 11" id="KW-0808">Transferase</keyword>
<dbReference type="EMBL" id="MAAF01000040">
    <property type="protein sequence ID" value="OUR82350.1"/>
    <property type="molecule type" value="Genomic_DNA"/>
</dbReference>
<keyword evidence="5 9" id="KW-0812">Transmembrane</keyword>
<keyword evidence="6 9" id="KW-1133">Transmembrane helix</keyword>
<accession>A0A1Y5EIV6</accession>
<evidence type="ECO:0000256" key="1">
    <source>
        <dbReference type="ARBA" id="ARBA00004651"/>
    </source>
</evidence>
<feature type="transmembrane region" description="Helical" evidence="9">
    <location>
        <begin position="242"/>
        <end position="263"/>
    </location>
</feature>